<proteinExistence type="predicted"/>
<protein>
    <submittedName>
        <fullName evidence="1">Uncharacterized protein</fullName>
    </submittedName>
</protein>
<dbReference type="AlphaFoldDB" id="A0A3G6IZJ1"/>
<sequence>MIRIHPYIEVLDTTDTDITESLIEQWRKSTDATIRLFYEFFDDEDLFLIRSYILEDEHFSELDSLFRYMCENSELSMRLNWDDVAPEVTDFKLQYLERPTGIREPVPEDRFNF</sequence>
<name>A0A3G6IZJ1_9CORY</name>
<dbReference type="KEGG" id="cgk:CGERO_03050"/>
<accession>A0A3G6IZJ1</accession>
<dbReference type="EMBL" id="CP033897">
    <property type="protein sequence ID" value="AZA10933.1"/>
    <property type="molecule type" value="Genomic_DNA"/>
</dbReference>
<organism evidence="1 2">
    <name type="scientific">Corynebacterium gerontici</name>
    <dbReference type="NCBI Taxonomy" id="2079234"/>
    <lineage>
        <taxon>Bacteria</taxon>
        <taxon>Bacillati</taxon>
        <taxon>Actinomycetota</taxon>
        <taxon>Actinomycetes</taxon>
        <taxon>Mycobacteriales</taxon>
        <taxon>Corynebacteriaceae</taxon>
        <taxon>Corynebacterium</taxon>
    </lineage>
</organism>
<keyword evidence="2" id="KW-1185">Reference proteome</keyword>
<dbReference type="Proteomes" id="UP000271587">
    <property type="component" value="Chromosome"/>
</dbReference>
<evidence type="ECO:0000313" key="2">
    <source>
        <dbReference type="Proteomes" id="UP000271587"/>
    </source>
</evidence>
<dbReference type="OrthoDB" id="9832757at2"/>
<reference evidence="1 2" key="1">
    <citation type="submission" date="2018-11" db="EMBL/GenBank/DDBJ databases">
        <authorList>
            <person name="Kleinhagauer T."/>
            <person name="Glaeser S.P."/>
            <person name="Spergser J."/>
            <person name="Ruckert C."/>
            <person name="Kaempfer P."/>
            <person name="Busse H.-J."/>
        </authorList>
    </citation>
    <scope>NUCLEOTIDE SEQUENCE [LARGE SCALE GENOMIC DNA]</scope>
    <source>
        <strain evidence="1 2">W8</strain>
    </source>
</reference>
<gene>
    <name evidence="1" type="ORF">CGERO_03050</name>
</gene>
<evidence type="ECO:0000313" key="1">
    <source>
        <dbReference type="EMBL" id="AZA10933.1"/>
    </source>
</evidence>
<dbReference type="RefSeq" id="WP_123933410.1">
    <property type="nucleotide sequence ID" value="NZ_CP033897.1"/>
</dbReference>